<dbReference type="EMBL" id="BOMI01000026">
    <property type="protein sequence ID" value="GID73018.1"/>
    <property type="molecule type" value="Genomic_DNA"/>
</dbReference>
<sequence>MPLQDEMRNPPVAQVLTDRHAGLARPHDEDFHLLARHPPSPFTCCAKIVARVRGSVQQMLLLHYICFADAAGPADG</sequence>
<accession>A0ABQ3XZ37</accession>
<reference evidence="1 2" key="1">
    <citation type="submission" date="2021-01" db="EMBL/GenBank/DDBJ databases">
        <title>Whole genome shotgun sequence of Actinoplanes deccanensis NBRC 13994.</title>
        <authorList>
            <person name="Komaki H."/>
            <person name="Tamura T."/>
        </authorList>
    </citation>
    <scope>NUCLEOTIDE SEQUENCE [LARGE SCALE GENOMIC DNA]</scope>
    <source>
        <strain evidence="1 2">NBRC 13994</strain>
    </source>
</reference>
<name>A0ABQ3XZ37_9ACTN</name>
<evidence type="ECO:0000313" key="2">
    <source>
        <dbReference type="Proteomes" id="UP000609879"/>
    </source>
</evidence>
<keyword evidence="2" id="KW-1185">Reference proteome</keyword>
<proteinExistence type="predicted"/>
<organism evidence="1 2">
    <name type="scientific">Paractinoplanes deccanensis</name>
    <dbReference type="NCBI Taxonomy" id="113561"/>
    <lineage>
        <taxon>Bacteria</taxon>
        <taxon>Bacillati</taxon>
        <taxon>Actinomycetota</taxon>
        <taxon>Actinomycetes</taxon>
        <taxon>Micromonosporales</taxon>
        <taxon>Micromonosporaceae</taxon>
        <taxon>Paractinoplanes</taxon>
    </lineage>
</organism>
<dbReference type="Proteomes" id="UP000609879">
    <property type="component" value="Unassembled WGS sequence"/>
</dbReference>
<evidence type="ECO:0000313" key="1">
    <source>
        <dbReference type="EMBL" id="GID73018.1"/>
    </source>
</evidence>
<comment type="caution">
    <text evidence="1">The sequence shown here is derived from an EMBL/GenBank/DDBJ whole genome shotgun (WGS) entry which is preliminary data.</text>
</comment>
<protein>
    <submittedName>
        <fullName evidence="1">Uncharacterized protein</fullName>
    </submittedName>
</protein>
<gene>
    <name evidence="1" type="ORF">Ade02nite_16590</name>
</gene>